<dbReference type="Gene3D" id="3.40.50.1820">
    <property type="entry name" value="alpha/beta hydrolase"/>
    <property type="match status" value="1"/>
</dbReference>
<sequence length="288" mass="32841">MKTLLTKTLGLYLNFLAWIHPRTAGRQGFLLFCRPFRTPITGKQQTFFDTAQRSTITSEGTAIQVYRWGHGEKKVVFFHGWQSHTFRWKPYVEAFPKDVYTVYSIDAPGHGLSKGNFLSVPVYSTLIQNFIQQIGGAHAVVGHSLGSFSLLYTFFINPRLQADQVVLMAPPGEATDFMHFFRDTLKLSDRAMRHITQYFEDAYQVPPSFFSTQKFAASLQRDGLIIHDQEDAEAPYHYSQKINEAWKGSTLLSTQGFGHNLRSLSVVEAVFRFVHESAVEEKQSQVML</sequence>
<dbReference type="EMBL" id="JAERRB010000002">
    <property type="protein sequence ID" value="MBL0740949.1"/>
    <property type="molecule type" value="Genomic_DNA"/>
</dbReference>
<keyword evidence="3" id="KW-1185">Reference proteome</keyword>
<dbReference type="InterPro" id="IPR029058">
    <property type="entry name" value="AB_hydrolase_fold"/>
</dbReference>
<dbReference type="InterPro" id="IPR022742">
    <property type="entry name" value="Hydrolase_4"/>
</dbReference>
<proteinExistence type="predicted"/>
<evidence type="ECO:0000313" key="2">
    <source>
        <dbReference type="EMBL" id="MBL0740949.1"/>
    </source>
</evidence>
<reference evidence="2 3" key="1">
    <citation type="submission" date="2021-01" db="EMBL/GenBank/DDBJ databases">
        <title>Chryseolinea sp. Jin1 Genome sequencing and assembly.</title>
        <authorList>
            <person name="Kim I."/>
        </authorList>
    </citation>
    <scope>NUCLEOTIDE SEQUENCE [LARGE SCALE GENOMIC DNA]</scope>
    <source>
        <strain evidence="2 3">Jin1</strain>
    </source>
</reference>
<keyword evidence="2" id="KW-0378">Hydrolase</keyword>
<dbReference type="GO" id="GO:0016787">
    <property type="term" value="F:hydrolase activity"/>
    <property type="evidence" value="ECO:0007669"/>
    <property type="project" value="UniProtKB-KW"/>
</dbReference>
<dbReference type="SUPFAM" id="SSF53474">
    <property type="entry name" value="alpha/beta-Hydrolases"/>
    <property type="match status" value="1"/>
</dbReference>
<evidence type="ECO:0000313" key="3">
    <source>
        <dbReference type="Proteomes" id="UP000613030"/>
    </source>
</evidence>
<evidence type="ECO:0000259" key="1">
    <source>
        <dbReference type="Pfam" id="PF12146"/>
    </source>
</evidence>
<dbReference type="Pfam" id="PF12146">
    <property type="entry name" value="Hydrolase_4"/>
    <property type="match status" value="1"/>
</dbReference>
<dbReference type="PANTHER" id="PTHR46438:SF11">
    <property type="entry name" value="LIPASE-RELATED"/>
    <property type="match status" value="1"/>
</dbReference>
<organism evidence="2 3">
    <name type="scientific">Chryseolinea lacunae</name>
    <dbReference type="NCBI Taxonomy" id="2801331"/>
    <lineage>
        <taxon>Bacteria</taxon>
        <taxon>Pseudomonadati</taxon>
        <taxon>Bacteroidota</taxon>
        <taxon>Cytophagia</taxon>
        <taxon>Cytophagales</taxon>
        <taxon>Fulvivirgaceae</taxon>
        <taxon>Chryseolinea</taxon>
    </lineage>
</organism>
<comment type="caution">
    <text evidence="2">The sequence shown here is derived from an EMBL/GenBank/DDBJ whole genome shotgun (WGS) entry which is preliminary data.</text>
</comment>
<dbReference type="PANTHER" id="PTHR46438">
    <property type="entry name" value="ALPHA/BETA-HYDROLASES SUPERFAMILY PROTEIN"/>
    <property type="match status" value="1"/>
</dbReference>
<dbReference type="Proteomes" id="UP000613030">
    <property type="component" value="Unassembled WGS sequence"/>
</dbReference>
<feature type="domain" description="Serine aminopeptidase S33" evidence="1">
    <location>
        <begin position="72"/>
        <end position="248"/>
    </location>
</feature>
<name>A0ABS1KNB3_9BACT</name>
<gene>
    <name evidence="2" type="ORF">JI741_06940</name>
</gene>
<dbReference type="RefSeq" id="WP_202008317.1">
    <property type="nucleotide sequence ID" value="NZ_JAERRB010000002.1"/>
</dbReference>
<protein>
    <submittedName>
        <fullName evidence="2">Alpha/beta hydrolase</fullName>
    </submittedName>
</protein>
<accession>A0ABS1KNB3</accession>